<dbReference type="KEGG" id="mtm:MYCTH_2093591"/>
<accession>G2QH26</accession>
<dbReference type="GeneID" id="11510281"/>
<dbReference type="InParanoid" id="G2QH26"/>
<dbReference type="Proteomes" id="UP000007322">
    <property type="component" value="Chromosome 4"/>
</dbReference>
<proteinExistence type="predicted"/>
<dbReference type="AlphaFoldDB" id="G2QH26"/>
<keyword evidence="3" id="KW-1185">Reference proteome</keyword>
<dbReference type="HOGENOM" id="CLU_143653_0_0_1"/>
<dbReference type="RefSeq" id="XP_003663931.1">
    <property type="nucleotide sequence ID" value="XM_003663883.1"/>
</dbReference>
<organism evidence="2 3">
    <name type="scientific">Thermothelomyces thermophilus (strain ATCC 42464 / BCRC 31852 / DSM 1799)</name>
    <name type="common">Sporotrichum thermophile</name>
    <dbReference type="NCBI Taxonomy" id="573729"/>
    <lineage>
        <taxon>Eukaryota</taxon>
        <taxon>Fungi</taxon>
        <taxon>Dikarya</taxon>
        <taxon>Ascomycota</taxon>
        <taxon>Pezizomycotina</taxon>
        <taxon>Sordariomycetes</taxon>
        <taxon>Sordariomycetidae</taxon>
        <taxon>Sordariales</taxon>
        <taxon>Chaetomiaceae</taxon>
        <taxon>Thermothelomyces</taxon>
    </lineage>
</organism>
<dbReference type="OrthoDB" id="5598475at2759"/>
<name>G2QH26_THET4</name>
<protein>
    <submittedName>
        <fullName evidence="2">Uncharacterized protein</fullName>
    </submittedName>
</protein>
<reference evidence="2 3" key="1">
    <citation type="journal article" date="2011" name="Nat. Biotechnol.">
        <title>Comparative genomic analysis of the thermophilic biomass-degrading fungi Myceliophthora thermophila and Thielavia terrestris.</title>
        <authorList>
            <person name="Berka R.M."/>
            <person name="Grigoriev I.V."/>
            <person name="Otillar R."/>
            <person name="Salamov A."/>
            <person name="Grimwood J."/>
            <person name="Reid I."/>
            <person name="Ishmael N."/>
            <person name="John T."/>
            <person name="Darmond C."/>
            <person name="Moisan M.-C."/>
            <person name="Henrissat B."/>
            <person name="Coutinho P.M."/>
            <person name="Lombard V."/>
            <person name="Natvig D.O."/>
            <person name="Lindquist E."/>
            <person name="Schmutz J."/>
            <person name="Lucas S."/>
            <person name="Harris P."/>
            <person name="Powlowski J."/>
            <person name="Bellemare A."/>
            <person name="Taylor D."/>
            <person name="Butler G."/>
            <person name="de Vries R.P."/>
            <person name="Allijn I.E."/>
            <person name="van den Brink J."/>
            <person name="Ushinsky S."/>
            <person name="Storms R."/>
            <person name="Powell A.J."/>
            <person name="Paulsen I.T."/>
            <person name="Elbourne L.D.H."/>
            <person name="Baker S.E."/>
            <person name="Magnuson J."/>
            <person name="LaBoissiere S."/>
            <person name="Clutterbuck A.J."/>
            <person name="Martinez D."/>
            <person name="Wogulis M."/>
            <person name="de Leon A.L."/>
            <person name="Rey M.W."/>
            <person name="Tsang A."/>
        </authorList>
    </citation>
    <scope>NUCLEOTIDE SEQUENCE [LARGE SCALE GENOMIC DNA]</scope>
    <source>
        <strain evidence="3">ATCC 42464 / BCRC 31852 / DSM 1799</strain>
    </source>
</reference>
<dbReference type="eggNOG" id="ENOG502TDVR">
    <property type="taxonomic scope" value="Eukaryota"/>
</dbReference>
<feature type="region of interest" description="Disordered" evidence="1">
    <location>
        <begin position="111"/>
        <end position="131"/>
    </location>
</feature>
<evidence type="ECO:0000313" key="3">
    <source>
        <dbReference type="Proteomes" id="UP000007322"/>
    </source>
</evidence>
<dbReference type="OMA" id="ITAFHAS"/>
<feature type="compositionally biased region" description="Polar residues" evidence="1">
    <location>
        <begin position="122"/>
        <end position="131"/>
    </location>
</feature>
<dbReference type="EMBL" id="CP003005">
    <property type="protein sequence ID" value="AEO58686.1"/>
    <property type="molecule type" value="Genomic_DNA"/>
</dbReference>
<gene>
    <name evidence="2" type="ORF">MYCTH_2093591</name>
</gene>
<sequence>MTASRIAQLMAPFLAALYPPRIANEPPVKNPAIWSSRSWSTYASSFFLMPLTAQSNVLNKPPQTPKLPPKTGARILIAVMAPSLRSPYGLFLNPLTPCQIVPPTAYWETHTPMQKAPPKSLRMTQGQGSRV</sequence>
<dbReference type="VEuPathDB" id="FungiDB:MYCTH_2093591"/>
<evidence type="ECO:0000256" key="1">
    <source>
        <dbReference type="SAM" id="MobiDB-lite"/>
    </source>
</evidence>
<evidence type="ECO:0000313" key="2">
    <source>
        <dbReference type="EMBL" id="AEO58686.1"/>
    </source>
</evidence>